<dbReference type="Proteomes" id="UP001066276">
    <property type="component" value="Chromosome 6"/>
</dbReference>
<name>A0AAV7QCG4_PLEWA</name>
<protein>
    <submittedName>
        <fullName evidence="2">Uncharacterized protein</fullName>
    </submittedName>
</protein>
<sequence>MIECQEGDERTVPLQVGDRVLVRNRHPGGKFRLPFEMTPWTVVRIRGTMVTAKKGQESVTRNIHFFKQYRSDTTPTASDASPPHNDSDGMESGDDCVGTPELEITTLRGDCLENNVGSQGVTSDGCDDGCQPEIPGLDGTAETVVSVALRAGARRYHLRPRPLPSSKLPDFVLI</sequence>
<organism evidence="2 3">
    <name type="scientific">Pleurodeles waltl</name>
    <name type="common">Iberian ribbed newt</name>
    <dbReference type="NCBI Taxonomy" id="8319"/>
    <lineage>
        <taxon>Eukaryota</taxon>
        <taxon>Metazoa</taxon>
        <taxon>Chordata</taxon>
        <taxon>Craniata</taxon>
        <taxon>Vertebrata</taxon>
        <taxon>Euteleostomi</taxon>
        <taxon>Amphibia</taxon>
        <taxon>Batrachia</taxon>
        <taxon>Caudata</taxon>
        <taxon>Salamandroidea</taxon>
        <taxon>Salamandridae</taxon>
        <taxon>Pleurodelinae</taxon>
        <taxon>Pleurodeles</taxon>
    </lineage>
</organism>
<evidence type="ECO:0000313" key="2">
    <source>
        <dbReference type="EMBL" id="KAJ1136263.1"/>
    </source>
</evidence>
<feature type="region of interest" description="Disordered" evidence="1">
    <location>
        <begin position="70"/>
        <end position="99"/>
    </location>
</feature>
<dbReference type="AlphaFoldDB" id="A0AAV7QCG4"/>
<comment type="caution">
    <text evidence="2">The sequence shown here is derived from an EMBL/GenBank/DDBJ whole genome shotgun (WGS) entry which is preliminary data.</text>
</comment>
<keyword evidence="3" id="KW-1185">Reference proteome</keyword>
<gene>
    <name evidence="2" type="ORF">NDU88_002680</name>
</gene>
<dbReference type="EMBL" id="JANPWB010000010">
    <property type="protein sequence ID" value="KAJ1136263.1"/>
    <property type="molecule type" value="Genomic_DNA"/>
</dbReference>
<evidence type="ECO:0000256" key="1">
    <source>
        <dbReference type="SAM" id="MobiDB-lite"/>
    </source>
</evidence>
<accession>A0AAV7QCG4</accession>
<reference evidence="2" key="1">
    <citation type="journal article" date="2022" name="bioRxiv">
        <title>Sequencing and chromosome-scale assembly of the giantPleurodeles waltlgenome.</title>
        <authorList>
            <person name="Brown T."/>
            <person name="Elewa A."/>
            <person name="Iarovenko S."/>
            <person name="Subramanian E."/>
            <person name="Araus A.J."/>
            <person name="Petzold A."/>
            <person name="Susuki M."/>
            <person name="Suzuki K.-i.T."/>
            <person name="Hayashi T."/>
            <person name="Toyoda A."/>
            <person name="Oliveira C."/>
            <person name="Osipova E."/>
            <person name="Leigh N.D."/>
            <person name="Simon A."/>
            <person name="Yun M.H."/>
        </authorList>
    </citation>
    <scope>NUCLEOTIDE SEQUENCE</scope>
    <source>
        <strain evidence="2">20211129_DDA</strain>
        <tissue evidence="2">Liver</tissue>
    </source>
</reference>
<evidence type="ECO:0000313" key="3">
    <source>
        <dbReference type="Proteomes" id="UP001066276"/>
    </source>
</evidence>
<proteinExistence type="predicted"/>